<feature type="chain" id="PRO_5008770821" evidence="2">
    <location>
        <begin position="23"/>
        <end position="222"/>
    </location>
</feature>
<dbReference type="EMBL" id="JH993018">
    <property type="protein sequence ID" value="EKX42237.1"/>
    <property type="molecule type" value="Genomic_DNA"/>
</dbReference>
<evidence type="ECO:0000313" key="5">
    <source>
        <dbReference type="Proteomes" id="UP000011087"/>
    </source>
</evidence>
<evidence type="ECO:0000313" key="4">
    <source>
        <dbReference type="EnsemblProtists" id="EKX42237"/>
    </source>
</evidence>
<keyword evidence="5" id="KW-1185">Reference proteome</keyword>
<dbReference type="HOGENOM" id="CLU_1247426_0_0_1"/>
<dbReference type="KEGG" id="gtt:GUITHDRAFT_141434"/>
<protein>
    <submittedName>
        <fullName evidence="3 4">Uncharacterized protein</fullName>
    </submittedName>
</protein>
<proteinExistence type="predicted"/>
<dbReference type="AlphaFoldDB" id="L1J1Q5"/>
<evidence type="ECO:0000256" key="2">
    <source>
        <dbReference type="SAM" id="SignalP"/>
    </source>
</evidence>
<reference evidence="3 5" key="1">
    <citation type="journal article" date="2012" name="Nature">
        <title>Algal genomes reveal evolutionary mosaicism and the fate of nucleomorphs.</title>
        <authorList>
            <consortium name="DOE Joint Genome Institute"/>
            <person name="Curtis B.A."/>
            <person name="Tanifuji G."/>
            <person name="Burki F."/>
            <person name="Gruber A."/>
            <person name="Irimia M."/>
            <person name="Maruyama S."/>
            <person name="Arias M.C."/>
            <person name="Ball S.G."/>
            <person name="Gile G.H."/>
            <person name="Hirakawa Y."/>
            <person name="Hopkins J.F."/>
            <person name="Kuo A."/>
            <person name="Rensing S.A."/>
            <person name="Schmutz J."/>
            <person name="Symeonidi A."/>
            <person name="Elias M."/>
            <person name="Eveleigh R.J."/>
            <person name="Herman E.K."/>
            <person name="Klute M.J."/>
            <person name="Nakayama T."/>
            <person name="Obornik M."/>
            <person name="Reyes-Prieto A."/>
            <person name="Armbrust E.V."/>
            <person name="Aves S.J."/>
            <person name="Beiko R.G."/>
            <person name="Coutinho P."/>
            <person name="Dacks J.B."/>
            <person name="Durnford D.G."/>
            <person name="Fast N.M."/>
            <person name="Green B.R."/>
            <person name="Grisdale C.J."/>
            <person name="Hempel F."/>
            <person name="Henrissat B."/>
            <person name="Hoppner M.P."/>
            <person name="Ishida K."/>
            <person name="Kim E."/>
            <person name="Koreny L."/>
            <person name="Kroth P.G."/>
            <person name="Liu Y."/>
            <person name="Malik S.B."/>
            <person name="Maier U.G."/>
            <person name="McRose D."/>
            <person name="Mock T."/>
            <person name="Neilson J.A."/>
            <person name="Onodera N.T."/>
            <person name="Poole A.M."/>
            <person name="Pritham E.J."/>
            <person name="Richards T.A."/>
            <person name="Rocap G."/>
            <person name="Roy S.W."/>
            <person name="Sarai C."/>
            <person name="Schaack S."/>
            <person name="Shirato S."/>
            <person name="Slamovits C.H."/>
            <person name="Spencer D.F."/>
            <person name="Suzuki S."/>
            <person name="Worden A.Z."/>
            <person name="Zauner S."/>
            <person name="Barry K."/>
            <person name="Bell C."/>
            <person name="Bharti A.K."/>
            <person name="Crow J.A."/>
            <person name="Grimwood J."/>
            <person name="Kramer R."/>
            <person name="Lindquist E."/>
            <person name="Lucas S."/>
            <person name="Salamov A."/>
            <person name="McFadden G.I."/>
            <person name="Lane C.E."/>
            <person name="Keeling P.J."/>
            <person name="Gray M.W."/>
            <person name="Grigoriev I.V."/>
            <person name="Archibald J.M."/>
        </authorList>
    </citation>
    <scope>NUCLEOTIDE SEQUENCE</scope>
    <source>
        <strain evidence="3 5">CCMP2712</strain>
    </source>
</reference>
<gene>
    <name evidence="3" type="ORF">GUITHDRAFT_141434</name>
</gene>
<evidence type="ECO:0000256" key="1">
    <source>
        <dbReference type="SAM" id="MobiDB-lite"/>
    </source>
</evidence>
<reference evidence="4" key="3">
    <citation type="submission" date="2016-03" db="UniProtKB">
        <authorList>
            <consortium name="EnsemblProtists"/>
        </authorList>
    </citation>
    <scope>IDENTIFICATION</scope>
</reference>
<keyword evidence="2" id="KW-0732">Signal</keyword>
<organism evidence="3">
    <name type="scientific">Guillardia theta (strain CCMP2712)</name>
    <name type="common">Cryptophyte</name>
    <dbReference type="NCBI Taxonomy" id="905079"/>
    <lineage>
        <taxon>Eukaryota</taxon>
        <taxon>Cryptophyceae</taxon>
        <taxon>Pyrenomonadales</taxon>
        <taxon>Geminigeraceae</taxon>
        <taxon>Guillardia</taxon>
    </lineage>
</organism>
<dbReference type="PaxDb" id="55529-EKX42237"/>
<dbReference type="EnsemblProtists" id="EKX42237">
    <property type="protein sequence ID" value="EKX42237"/>
    <property type="gene ID" value="GUITHDRAFT_141434"/>
</dbReference>
<feature type="region of interest" description="Disordered" evidence="1">
    <location>
        <begin position="126"/>
        <end position="151"/>
    </location>
</feature>
<evidence type="ECO:0000313" key="3">
    <source>
        <dbReference type="EMBL" id="EKX42237.1"/>
    </source>
</evidence>
<name>L1J1Q5_GUITC</name>
<dbReference type="GeneID" id="17298923"/>
<dbReference type="RefSeq" id="XP_005829217.1">
    <property type="nucleotide sequence ID" value="XM_005829160.1"/>
</dbReference>
<dbReference type="Proteomes" id="UP000011087">
    <property type="component" value="Unassembled WGS sequence"/>
</dbReference>
<feature type="signal peptide" evidence="2">
    <location>
        <begin position="1"/>
        <end position="22"/>
    </location>
</feature>
<accession>L1J1Q5</accession>
<reference evidence="5" key="2">
    <citation type="submission" date="2012-11" db="EMBL/GenBank/DDBJ databases">
        <authorList>
            <person name="Kuo A."/>
            <person name="Curtis B.A."/>
            <person name="Tanifuji G."/>
            <person name="Burki F."/>
            <person name="Gruber A."/>
            <person name="Irimia M."/>
            <person name="Maruyama S."/>
            <person name="Arias M.C."/>
            <person name="Ball S.G."/>
            <person name="Gile G.H."/>
            <person name="Hirakawa Y."/>
            <person name="Hopkins J.F."/>
            <person name="Rensing S.A."/>
            <person name="Schmutz J."/>
            <person name="Symeonidi A."/>
            <person name="Elias M."/>
            <person name="Eveleigh R.J."/>
            <person name="Herman E.K."/>
            <person name="Klute M.J."/>
            <person name="Nakayama T."/>
            <person name="Obornik M."/>
            <person name="Reyes-Prieto A."/>
            <person name="Armbrust E.V."/>
            <person name="Aves S.J."/>
            <person name="Beiko R.G."/>
            <person name="Coutinho P."/>
            <person name="Dacks J.B."/>
            <person name="Durnford D.G."/>
            <person name="Fast N.M."/>
            <person name="Green B.R."/>
            <person name="Grisdale C."/>
            <person name="Hempe F."/>
            <person name="Henrissat B."/>
            <person name="Hoppner M.P."/>
            <person name="Ishida K.-I."/>
            <person name="Kim E."/>
            <person name="Koreny L."/>
            <person name="Kroth P.G."/>
            <person name="Liu Y."/>
            <person name="Malik S.-B."/>
            <person name="Maier U.G."/>
            <person name="McRose D."/>
            <person name="Mock T."/>
            <person name="Neilson J.A."/>
            <person name="Onodera N.T."/>
            <person name="Poole A.M."/>
            <person name="Pritham E.J."/>
            <person name="Richards T.A."/>
            <person name="Rocap G."/>
            <person name="Roy S.W."/>
            <person name="Sarai C."/>
            <person name="Schaack S."/>
            <person name="Shirato S."/>
            <person name="Slamovits C.H."/>
            <person name="Spencer D.F."/>
            <person name="Suzuki S."/>
            <person name="Worden A.Z."/>
            <person name="Zauner S."/>
            <person name="Barry K."/>
            <person name="Bell C."/>
            <person name="Bharti A.K."/>
            <person name="Crow J.A."/>
            <person name="Grimwood J."/>
            <person name="Kramer R."/>
            <person name="Lindquist E."/>
            <person name="Lucas S."/>
            <person name="Salamov A."/>
            <person name="McFadden G.I."/>
            <person name="Lane C.E."/>
            <person name="Keeling P.J."/>
            <person name="Gray M.W."/>
            <person name="Grigoriev I.V."/>
            <person name="Archibald J.M."/>
        </authorList>
    </citation>
    <scope>NUCLEOTIDE SEQUENCE</scope>
    <source>
        <strain evidence="5">CCMP2712</strain>
    </source>
</reference>
<sequence>MRGRWSASCYLALILFPSYSLSASSYSRDYAVPFSGTELPTYVRMAPPVNMEGFAHFSLDMKELEARMMDRGAKKKETVVVGQEWNLHTGETFTRAMTVRTLLDSDESTRNLRKLVWQERWRKLDASPARQGRKPQPVAPDGSIRWGRKEARGASESHVEKLVHEPEEHSVYQQKFWPCITRSLSVELPQKDRKHHAEIFCSVAVGEGGQHRGFDTEASSTQ</sequence>